<gene>
    <name evidence="1" type="ORF">CK203_066678</name>
</gene>
<accession>A0A438EVB1</accession>
<sequence length="119" mass="13442">MTVRRTGNWKTTSFYTETKIKTDGRSLSNWVARGVLDFLKENGVDPSIYTTADSTPRYIRLKPGSVSEAQVQQLEAEFKSKLEKVGWLPNFYSLPPQIHIAKLHGLQGREGGNQFISLI</sequence>
<dbReference type="AlphaFoldDB" id="A0A438EVB1"/>
<protein>
    <submittedName>
        <fullName evidence="1">Uncharacterized protein</fullName>
    </submittedName>
</protein>
<dbReference type="EMBL" id="QGNW01001179">
    <property type="protein sequence ID" value="RVW51648.1"/>
    <property type="molecule type" value="Genomic_DNA"/>
</dbReference>
<name>A0A438EVB1_VITVI</name>
<comment type="caution">
    <text evidence="1">The sequence shown here is derived from an EMBL/GenBank/DDBJ whole genome shotgun (WGS) entry which is preliminary data.</text>
</comment>
<reference evidence="1 2" key="1">
    <citation type="journal article" date="2018" name="PLoS Genet.">
        <title>Population sequencing reveals clonal diversity and ancestral inbreeding in the grapevine cultivar Chardonnay.</title>
        <authorList>
            <person name="Roach M.J."/>
            <person name="Johnson D.L."/>
            <person name="Bohlmann J."/>
            <person name="van Vuuren H.J."/>
            <person name="Jones S.J."/>
            <person name="Pretorius I.S."/>
            <person name="Schmidt S.A."/>
            <person name="Borneman A.R."/>
        </authorList>
    </citation>
    <scope>NUCLEOTIDE SEQUENCE [LARGE SCALE GENOMIC DNA]</scope>
    <source>
        <strain evidence="2">cv. Chardonnay</strain>
        <tissue evidence="1">Leaf</tissue>
    </source>
</reference>
<evidence type="ECO:0000313" key="2">
    <source>
        <dbReference type="Proteomes" id="UP000288805"/>
    </source>
</evidence>
<evidence type="ECO:0000313" key="1">
    <source>
        <dbReference type="EMBL" id="RVW51648.1"/>
    </source>
</evidence>
<proteinExistence type="predicted"/>
<dbReference type="Proteomes" id="UP000288805">
    <property type="component" value="Unassembled WGS sequence"/>
</dbReference>
<organism evidence="1 2">
    <name type="scientific">Vitis vinifera</name>
    <name type="common">Grape</name>
    <dbReference type="NCBI Taxonomy" id="29760"/>
    <lineage>
        <taxon>Eukaryota</taxon>
        <taxon>Viridiplantae</taxon>
        <taxon>Streptophyta</taxon>
        <taxon>Embryophyta</taxon>
        <taxon>Tracheophyta</taxon>
        <taxon>Spermatophyta</taxon>
        <taxon>Magnoliopsida</taxon>
        <taxon>eudicotyledons</taxon>
        <taxon>Gunneridae</taxon>
        <taxon>Pentapetalae</taxon>
        <taxon>rosids</taxon>
        <taxon>Vitales</taxon>
        <taxon>Vitaceae</taxon>
        <taxon>Viteae</taxon>
        <taxon>Vitis</taxon>
    </lineage>
</organism>